<accession>A0ABU4YER7</accession>
<protein>
    <submittedName>
        <fullName evidence="3">Autotransporter outer membrane beta-barrel domain-containing protein</fullName>
    </submittedName>
</protein>
<organism evidence="3 4">
    <name type="scientific">Mesorhizobium humile</name>
    <dbReference type="NCBI Taxonomy" id="3072313"/>
    <lineage>
        <taxon>Bacteria</taxon>
        <taxon>Pseudomonadati</taxon>
        <taxon>Pseudomonadota</taxon>
        <taxon>Alphaproteobacteria</taxon>
        <taxon>Hyphomicrobiales</taxon>
        <taxon>Phyllobacteriaceae</taxon>
        <taxon>Mesorhizobium</taxon>
    </lineage>
</organism>
<reference evidence="3 4" key="1">
    <citation type="submission" date="2023-08" db="EMBL/GenBank/DDBJ databases">
        <title>Implementing the SeqCode for naming new Mesorhizobium species isolated from Vachellia karroo root nodules.</title>
        <authorList>
            <person name="Van Lill M."/>
        </authorList>
    </citation>
    <scope>NUCLEOTIDE SEQUENCE [LARGE SCALE GENOMIC DNA]</scope>
    <source>
        <strain evidence="3 4">VK2B</strain>
    </source>
</reference>
<dbReference type="SMART" id="SM00869">
    <property type="entry name" value="Autotransporter"/>
    <property type="match status" value="1"/>
</dbReference>
<keyword evidence="4" id="KW-1185">Reference proteome</keyword>
<evidence type="ECO:0000313" key="3">
    <source>
        <dbReference type="EMBL" id="MDX8485457.1"/>
    </source>
</evidence>
<dbReference type="InterPro" id="IPR030895">
    <property type="entry name" value="T5SS_PEPC_rpt"/>
</dbReference>
<dbReference type="InterPro" id="IPR036709">
    <property type="entry name" value="Autotransporte_beta_dom_sf"/>
</dbReference>
<evidence type="ECO:0000256" key="1">
    <source>
        <dbReference type="SAM" id="SignalP"/>
    </source>
</evidence>
<dbReference type="RefSeq" id="WP_320296009.1">
    <property type="nucleotide sequence ID" value="NZ_JAVIIU010000006.1"/>
</dbReference>
<dbReference type="SUPFAM" id="SSF103515">
    <property type="entry name" value="Autotransporter"/>
    <property type="match status" value="1"/>
</dbReference>
<dbReference type="InterPro" id="IPR005546">
    <property type="entry name" value="Autotransporte_beta"/>
</dbReference>
<dbReference type="Gene3D" id="2.40.128.130">
    <property type="entry name" value="Autotransporter beta-domain"/>
    <property type="match status" value="1"/>
</dbReference>
<feature type="domain" description="Autotransporter" evidence="2">
    <location>
        <begin position="946"/>
        <end position="1221"/>
    </location>
</feature>
<comment type="caution">
    <text evidence="3">The sequence shown here is derived from an EMBL/GenBank/DDBJ whole genome shotgun (WGS) entry which is preliminary data.</text>
</comment>
<feature type="chain" id="PRO_5046315620" evidence="1">
    <location>
        <begin position="36"/>
        <end position="1221"/>
    </location>
</feature>
<proteinExistence type="predicted"/>
<evidence type="ECO:0000313" key="4">
    <source>
        <dbReference type="Proteomes" id="UP001280156"/>
    </source>
</evidence>
<dbReference type="NCBIfam" id="TIGR01414">
    <property type="entry name" value="autotrans_barl"/>
    <property type="match status" value="1"/>
</dbReference>
<feature type="signal peptide" evidence="1">
    <location>
        <begin position="1"/>
        <end position="35"/>
    </location>
</feature>
<dbReference type="Proteomes" id="UP001280156">
    <property type="component" value="Unassembled WGS sequence"/>
</dbReference>
<name>A0ABU4YER7_9HYPH</name>
<dbReference type="PROSITE" id="PS51208">
    <property type="entry name" value="AUTOTRANSPORTER"/>
    <property type="match status" value="1"/>
</dbReference>
<sequence>MPKHRVGSRKAKALKYLALTSTALVGLGQPITASAAETWTGAASTDWFTAGNWNNSAVPTSGDDVTLNATFPNPTVVNGPNAAAHYLFLGTIDSYTGSLTIKNGGTLASTAGFVGYLSNANGVVTVTGAGSAWSNSSDLFLASSTNSTGTLTISNGGSVSDTVGHVGYGGTGIATVDGTGSTWTNSGDLYVAEHGTGALVVTKGGAVSNATGTIGWHAGSNGMVTVDGTGSTWTNSSNLAVGDFGNGNLVITNGGAVSNLTAYVGNSTGSTGMVSVANAGSTWTSADLYVGGLSTGTLSISKSGAVNSASAYVGYGAASIGTAMVDGMGSVWTNSGKLTVGSLGTGTLTITNGGVVTSDGAYVGKVAGSAGAVTVDGVNSTWTNGANLLAVGQNGTGTLTISNGGTVNTTMSYVGNYSVGTAIVDGAGSTWNGSSALYVGVSGGGIGTLTVRNGGTVKNTVGQVGYSGGSTGTVMVDGAGSSWLNSSTLLVGNAGTGTLTISNGGTVKSAAAIIGGTATGTGTVTVGGANSVWANSGDLYVGSLGTAALNVSNGGAVSNAWGYLGYNPGSTGTATVDGGGSIWTSSAGLDVGVDGAGTLTISNGGTVSVGGTVTIASHAGSVGTLNIGGAAGFAATGAGIFGPAVLQFGAGTGAVNFNHTGANYTFAAAVSGLGTINQIAGTTNLTADSSGFTGATNVIGGRLAVNGSLANSLVTISGGVLGGNSTVGGIVAQSGGIIAPGNSIGTLNVAGDIDQAAGSTYQVELTSTGQSDLLLATGTATIAAGAILDVVKTDAAPYVLGTHYTVLQADGGVSGTYTLNGGGPFIGLLANYDATHVYLDVVQAKSFASVGLTPNQIATAGGAASLGSGNTLHDAIMALPSESVARDAFDQLSGEIHASAKGMLVQDSRFLRDAATNRIAAAFGDAGAAPLPVMAYGEGGPEMVAADTDRFAVWGQAFGSWGNTDSDGNAAAFSRATGGLLAGADTLVGGWRVGLLGGYSRSSFDADARHSSGDADSYHVGLYGGTNWGAIAFRTGAAYSWNSISTKRAVAVNGFADQLSADYDAGTAQVFGELAYKADAGRFKFEPFANLAYVSVHTDGFTEKGGAAALTSAGSTASATFITLGLRASTDVALGGISATARGTFGWRHAFGDVTTSSTFAFAGGDAFTIAGVPVARDSAVIEAGFDLPMSANATLGLSYAGQFGSHGVDNGAKANLNVRF</sequence>
<keyword evidence="1" id="KW-0732">Signal</keyword>
<dbReference type="InterPro" id="IPR011050">
    <property type="entry name" value="Pectin_lyase_fold/virulence"/>
</dbReference>
<dbReference type="EMBL" id="JAVIIV010000004">
    <property type="protein sequence ID" value="MDX8485457.1"/>
    <property type="molecule type" value="Genomic_DNA"/>
</dbReference>
<dbReference type="SUPFAM" id="SSF51126">
    <property type="entry name" value="Pectin lyase-like"/>
    <property type="match status" value="1"/>
</dbReference>
<evidence type="ECO:0000259" key="2">
    <source>
        <dbReference type="PROSITE" id="PS51208"/>
    </source>
</evidence>
<dbReference type="Pfam" id="PF03797">
    <property type="entry name" value="Autotransporter"/>
    <property type="match status" value="1"/>
</dbReference>
<dbReference type="InterPro" id="IPR006315">
    <property type="entry name" value="OM_autotransptr_brl_dom"/>
</dbReference>
<gene>
    <name evidence="3" type="ORF">RFM52_09645</name>
</gene>
<dbReference type="NCBIfam" id="TIGR04393">
    <property type="entry name" value="rpt_T5SS_PEPC"/>
    <property type="match status" value="10"/>
</dbReference>